<dbReference type="InterPro" id="IPR051320">
    <property type="entry name" value="Viral_Replic_Matur_Polypro"/>
</dbReference>
<dbReference type="Gene3D" id="3.30.70.270">
    <property type="match status" value="1"/>
</dbReference>
<dbReference type="Proteomes" id="UP000429607">
    <property type="component" value="Unassembled WGS sequence"/>
</dbReference>
<name>A0A6A3LDG6_9STRA</name>
<dbReference type="PANTHER" id="PTHR33064">
    <property type="entry name" value="POL PROTEIN"/>
    <property type="match status" value="1"/>
</dbReference>
<reference evidence="1 2" key="1">
    <citation type="submission" date="2018-09" db="EMBL/GenBank/DDBJ databases">
        <title>Genomic investigation of the strawberry pathogen Phytophthora fragariae indicates pathogenicity is determined by transcriptional variation in three key races.</title>
        <authorList>
            <person name="Adams T.M."/>
            <person name="Armitage A.D."/>
            <person name="Sobczyk M.K."/>
            <person name="Bates H.J."/>
            <person name="Dunwell J.M."/>
            <person name="Nellist C.F."/>
            <person name="Harrison R.J."/>
        </authorList>
    </citation>
    <scope>NUCLEOTIDE SEQUENCE [LARGE SCALE GENOMIC DNA]</scope>
    <source>
        <strain evidence="1 2">SCRP249</strain>
    </source>
</reference>
<dbReference type="PANTHER" id="PTHR33064:SF37">
    <property type="entry name" value="RIBONUCLEASE H"/>
    <property type="match status" value="1"/>
</dbReference>
<evidence type="ECO:0008006" key="3">
    <source>
        <dbReference type="Google" id="ProtNLM"/>
    </source>
</evidence>
<evidence type="ECO:0000313" key="1">
    <source>
        <dbReference type="EMBL" id="KAE9017069.1"/>
    </source>
</evidence>
<dbReference type="InterPro" id="IPR043128">
    <property type="entry name" value="Rev_trsase/Diguanyl_cyclase"/>
</dbReference>
<accession>A0A6A3LDG6</accession>
<organism evidence="1 2">
    <name type="scientific">Phytophthora rubi</name>
    <dbReference type="NCBI Taxonomy" id="129364"/>
    <lineage>
        <taxon>Eukaryota</taxon>
        <taxon>Sar</taxon>
        <taxon>Stramenopiles</taxon>
        <taxon>Oomycota</taxon>
        <taxon>Peronosporomycetes</taxon>
        <taxon>Peronosporales</taxon>
        <taxon>Peronosporaceae</taxon>
        <taxon>Phytophthora</taxon>
    </lineage>
</organism>
<protein>
    <recommendedName>
        <fullName evidence="3">Reverse transcriptase domain-containing protein</fullName>
    </recommendedName>
</protein>
<sequence length="163" mass="18118">MGVSGAAGAQGNAGDYRQTVDYKPVNMQCDGIAGVMPNPQVDPELVRGCQFFGLIDFTKGYWQLALDSNVEKCLAELMYKHLLVWIDDSLLFAVDVETYLAKLERLFELLNFFGFKLSVKKSSLYEPEVKWCGKIITGTGVSHDPERIKALTSLPYPTNASEL</sequence>
<dbReference type="EMBL" id="QXFV01001042">
    <property type="protein sequence ID" value="KAE9017069.1"/>
    <property type="molecule type" value="Genomic_DNA"/>
</dbReference>
<comment type="caution">
    <text evidence="1">The sequence shown here is derived from an EMBL/GenBank/DDBJ whole genome shotgun (WGS) entry which is preliminary data.</text>
</comment>
<evidence type="ECO:0000313" key="2">
    <source>
        <dbReference type="Proteomes" id="UP000429607"/>
    </source>
</evidence>
<proteinExistence type="predicted"/>
<dbReference type="InterPro" id="IPR043502">
    <property type="entry name" value="DNA/RNA_pol_sf"/>
</dbReference>
<gene>
    <name evidence="1" type="ORF">PR001_g14499</name>
</gene>
<dbReference type="SUPFAM" id="SSF56672">
    <property type="entry name" value="DNA/RNA polymerases"/>
    <property type="match status" value="1"/>
</dbReference>
<dbReference type="AlphaFoldDB" id="A0A6A3LDG6"/>